<keyword evidence="2" id="KW-1185">Reference proteome</keyword>
<gene>
    <name evidence="1" type="ORF">N7494_005408</name>
</gene>
<protein>
    <submittedName>
        <fullName evidence="1">Uncharacterized protein</fullName>
    </submittedName>
</protein>
<name>A0AAD6GH04_9EURO</name>
<dbReference type="AlphaFoldDB" id="A0AAD6GH04"/>
<sequence>MTASSGQVGACSNSRCGHWNNEHNSYKCKEAGCRKRWKICQTGDHGDSGVYAICAKCPDHPAGGPEGFLEYIDLTV</sequence>
<reference evidence="1 2" key="1">
    <citation type="journal article" date="2023" name="IMA Fungus">
        <title>Comparative genomic study of the Penicillium genus elucidates a diverse pangenome and 15 lateral gene transfer events.</title>
        <authorList>
            <person name="Petersen C."/>
            <person name="Sorensen T."/>
            <person name="Nielsen M.R."/>
            <person name="Sondergaard T.E."/>
            <person name="Sorensen J.L."/>
            <person name="Fitzpatrick D.A."/>
            <person name="Frisvad J.C."/>
            <person name="Nielsen K.L."/>
        </authorList>
    </citation>
    <scope>NUCLEOTIDE SEQUENCE [LARGE SCALE GENOMIC DNA]</scope>
    <source>
        <strain evidence="1 2">IBT 35679</strain>
    </source>
</reference>
<organism evidence="1 2">
    <name type="scientific">Penicillium frequentans</name>
    <dbReference type="NCBI Taxonomy" id="3151616"/>
    <lineage>
        <taxon>Eukaryota</taxon>
        <taxon>Fungi</taxon>
        <taxon>Dikarya</taxon>
        <taxon>Ascomycota</taxon>
        <taxon>Pezizomycotina</taxon>
        <taxon>Eurotiomycetes</taxon>
        <taxon>Eurotiomycetidae</taxon>
        <taxon>Eurotiales</taxon>
        <taxon>Aspergillaceae</taxon>
        <taxon>Penicillium</taxon>
    </lineage>
</organism>
<dbReference type="EMBL" id="JAQIZZ010000004">
    <property type="protein sequence ID" value="KAJ5544129.1"/>
    <property type="molecule type" value="Genomic_DNA"/>
</dbReference>
<dbReference type="Proteomes" id="UP001220324">
    <property type="component" value="Unassembled WGS sequence"/>
</dbReference>
<accession>A0AAD6GH04</accession>
<proteinExistence type="predicted"/>
<evidence type="ECO:0000313" key="1">
    <source>
        <dbReference type="EMBL" id="KAJ5544129.1"/>
    </source>
</evidence>
<evidence type="ECO:0000313" key="2">
    <source>
        <dbReference type="Proteomes" id="UP001220324"/>
    </source>
</evidence>
<comment type="caution">
    <text evidence="1">The sequence shown here is derived from an EMBL/GenBank/DDBJ whole genome shotgun (WGS) entry which is preliminary data.</text>
</comment>